<dbReference type="InterPro" id="IPR050398">
    <property type="entry name" value="HssS/ArlS-like"/>
</dbReference>
<evidence type="ECO:0000256" key="2">
    <source>
        <dbReference type="ARBA" id="ARBA00004141"/>
    </source>
</evidence>
<evidence type="ECO:0000256" key="10">
    <source>
        <dbReference type="SAM" id="Phobius"/>
    </source>
</evidence>
<feature type="domain" description="Histidine kinase" evidence="11">
    <location>
        <begin position="221"/>
        <end position="421"/>
    </location>
</feature>
<feature type="transmembrane region" description="Helical" evidence="10">
    <location>
        <begin position="12"/>
        <end position="32"/>
    </location>
</feature>
<evidence type="ECO:0000256" key="4">
    <source>
        <dbReference type="ARBA" id="ARBA00022553"/>
    </source>
</evidence>
<evidence type="ECO:0000256" key="3">
    <source>
        <dbReference type="ARBA" id="ARBA00012438"/>
    </source>
</evidence>
<keyword evidence="13" id="KW-1185">Reference proteome</keyword>
<dbReference type="SMART" id="SM00388">
    <property type="entry name" value="HisKA"/>
    <property type="match status" value="1"/>
</dbReference>
<dbReference type="Pfam" id="PF02518">
    <property type="entry name" value="HATPase_c"/>
    <property type="match status" value="1"/>
</dbReference>
<gene>
    <name evidence="12" type="ORF">BD847_0889</name>
</gene>
<keyword evidence="5" id="KW-0808">Transferase</keyword>
<dbReference type="GO" id="GO:0016020">
    <property type="term" value="C:membrane"/>
    <property type="evidence" value="ECO:0007669"/>
    <property type="project" value="UniProtKB-SubCell"/>
</dbReference>
<dbReference type="InterPro" id="IPR036890">
    <property type="entry name" value="HATPase_C_sf"/>
</dbReference>
<keyword evidence="4" id="KW-0597">Phosphoprotein</keyword>
<dbReference type="SUPFAM" id="SSF47384">
    <property type="entry name" value="Homodimeric domain of signal transducing histidine kinase"/>
    <property type="match status" value="1"/>
</dbReference>
<dbReference type="PROSITE" id="PS50109">
    <property type="entry name" value="HIS_KIN"/>
    <property type="match status" value="1"/>
</dbReference>
<dbReference type="GO" id="GO:0000155">
    <property type="term" value="F:phosphorelay sensor kinase activity"/>
    <property type="evidence" value="ECO:0007669"/>
    <property type="project" value="InterPro"/>
</dbReference>
<evidence type="ECO:0000256" key="5">
    <source>
        <dbReference type="ARBA" id="ARBA00022679"/>
    </source>
</evidence>
<proteinExistence type="predicted"/>
<dbReference type="EC" id="2.7.13.3" evidence="3"/>
<evidence type="ECO:0000313" key="12">
    <source>
        <dbReference type="EMBL" id="RED26958.1"/>
    </source>
</evidence>
<dbReference type="Gene3D" id="3.30.565.10">
    <property type="entry name" value="Histidine kinase-like ATPase, C-terminal domain"/>
    <property type="match status" value="1"/>
</dbReference>
<reference evidence="12 13" key="1">
    <citation type="submission" date="2018-07" db="EMBL/GenBank/DDBJ databases">
        <title>Genomic Encyclopedia of Archaeal and Bacterial Type Strains, Phase II (KMG-II): from individual species to whole genera.</title>
        <authorList>
            <person name="Goeker M."/>
        </authorList>
    </citation>
    <scope>NUCLEOTIDE SEQUENCE [LARGE SCALE GENOMIC DNA]</scope>
    <source>
        <strain evidence="12 13">DSM 25795</strain>
    </source>
</reference>
<dbReference type="Pfam" id="PF00512">
    <property type="entry name" value="HisKA"/>
    <property type="match status" value="1"/>
</dbReference>
<dbReference type="AlphaFoldDB" id="A0A3D9G165"/>
<comment type="caution">
    <text evidence="12">The sequence shown here is derived from an EMBL/GenBank/DDBJ whole genome shotgun (WGS) entry which is preliminary data.</text>
</comment>
<feature type="transmembrane region" description="Helical" evidence="10">
    <location>
        <begin position="132"/>
        <end position="154"/>
    </location>
</feature>
<protein>
    <recommendedName>
        <fullName evidence="3">histidine kinase</fullName>
        <ecNumber evidence="3">2.7.13.3</ecNumber>
    </recommendedName>
</protein>
<keyword evidence="9 10" id="KW-0472">Membrane</keyword>
<evidence type="ECO:0000256" key="6">
    <source>
        <dbReference type="ARBA" id="ARBA00022692"/>
    </source>
</evidence>
<dbReference type="EMBL" id="QRDQ01000007">
    <property type="protein sequence ID" value="RED26958.1"/>
    <property type="molecule type" value="Genomic_DNA"/>
</dbReference>
<dbReference type="Proteomes" id="UP000257004">
    <property type="component" value="Unassembled WGS sequence"/>
</dbReference>
<dbReference type="InterPro" id="IPR003661">
    <property type="entry name" value="HisK_dim/P_dom"/>
</dbReference>
<evidence type="ECO:0000256" key="1">
    <source>
        <dbReference type="ARBA" id="ARBA00000085"/>
    </source>
</evidence>
<dbReference type="InterPro" id="IPR003594">
    <property type="entry name" value="HATPase_dom"/>
</dbReference>
<comment type="subcellular location">
    <subcellularLocation>
        <location evidence="2">Membrane</location>
        <topology evidence="2">Multi-pass membrane protein</topology>
    </subcellularLocation>
</comment>
<name>A0A3D9G165_9FLAO</name>
<dbReference type="InterPro" id="IPR005467">
    <property type="entry name" value="His_kinase_dom"/>
</dbReference>
<evidence type="ECO:0000256" key="8">
    <source>
        <dbReference type="ARBA" id="ARBA00022989"/>
    </source>
</evidence>
<evidence type="ECO:0000256" key="9">
    <source>
        <dbReference type="ARBA" id="ARBA00023136"/>
    </source>
</evidence>
<accession>A0A3D9G165</accession>
<dbReference type="InterPro" id="IPR036097">
    <property type="entry name" value="HisK_dim/P_sf"/>
</dbReference>
<dbReference type="Gene3D" id="1.10.287.130">
    <property type="match status" value="1"/>
</dbReference>
<evidence type="ECO:0000259" key="11">
    <source>
        <dbReference type="PROSITE" id="PS50109"/>
    </source>
</evidence>
<keyword evidence="8 10" id="KW-1133">Transmembrane helix</keyword>
<keyword evidence="7 12" id="KW-0418">Kinase</keyword>
<dbReference type="SUPFAM" id="SSF55874">
    <property type="entry name" value="ATPase domain of HSP90 chaperone/DNA topoisomerase II/histidine kinase"/>
    <property type="match status" value="1"/>
</dbReference>
<dbReference type="PANTHER" id="PTHR45528:SF12">
    <property type="entry name" value="SENSOR HISTIDINE KINASE ARSS"/>
    <property type="match status" value="1"/>
</dbReference>
<evidence type="ECO:0000256" key="7">
    <source>
        <dbReference type="ARBA" id="ARBA00022777"/>
    </source>
</evidence>
<keyword evidence="6 10" id="KW-0812">Transmembrane</keyword>
<organism evidence="12 13">
    <name type="scientific">Flavobacterium cutihirudinis</name>
    <dbReference type="NCBI Taxonomy" id="1265740"/>
    <lineage>
        <taxon>Bacteria</taxon>
        <taxon>Pseudomonadati</taxon>
        <taxon>Bacteroidota</taxon>
        <taxon>Flavobacteriia</taxon>
        <taxon>Flavobacteriales</taxon>
        <taxon>Flavobacteriaceae</taxon>
        <taxon>Flavobacterium</taxon>
    </lineage>
</organism>
<sequence length="421" mass="49043">MNKNKLLHKTTRDFLALAAVILFICAPIFYYVSQWLYIYETEEVLQQHKNAFVNQSSKNFTSDDIKTWNRFNLHFTILPDMGLTKDSIVGTTIEDPIAEEKEPFRIIYAPVEIAGRKYTYTEKIHLLEMERLVYSIAGMFTFIIIILFIGIVWLSKKTASKRWRPFYNTLDQIHEFEIDKNKPPHFVETDIDEFDRLNKSLEALIEKNTAIYKSQREFVENAAHELQTPLALFQNKIDVLFQMKLNKEQTQVLGSLSRDVVKLNRLNKNLLLLSKIEHEIYLEKNTISINNHIEKHLNFFTEQAELKNIAINVQAPEKLQISGNLILTEILINNLLLNAIRHNRSEGNIIIRIMENELQVLNTGDDKPLPIDKLFNRFFNSGSSSNGNGLGLSIIKKITELNGWKVNYSFYNNFHSFSIHF</sequence>
<comment type="catalytic activity">
    <reaction evidence="1">
        <text>ATP + protein L-histidine = ADP + protein N-phospho-L-histidine.</text>
        <dbReference type="EC" id="2.7.13.3"/>
    </reaction>
</comment>
<dbReference type="RefSeq" id="WP_223678184.1">
    <property type="nucleotide sequence ID" value="NZ_QRDQ01000007.1"/>
</dbReference>
<evidence type="ECO:0000313" key="13">
    <source>
        <dbReference type="Proteomes" id="UP000257004"/>
    </source>
</evidence>
<dbReference type="PANTHER" id="PTHR45528">
    <property type="entry name" value="SENSOR HISTIDINE KINASE CPXA"/>
    <property type="match status" value="1"/>
</dbReference>